<evidence type="ECO:0000313" key="8">
    <source>
        <dbReference type="Proteomes" id="UP000614601"/>
    </source>
</evidence>
<comment type="subcellular location">
    <subcellularLocation>
        <location evidence="1">Membrane</location>
        <topology evidence="1">Multi-pass membrane protein</topology>
    </subcellularLocation>
</comment>
<proteinExistence type="inferred from homology"/>
<sequence>MNLHFQPTDDNPYAWDFADNITGMPTKPYDELESISLLLRISYIAETSLGGTLSFTMLYLVLCKSNSQLKPYSRMLLLCTLTDITYWATDNFIQVKSKLSDGVFMVKMEGPARYLSYNGQVVSMSVYVIFLSFIHTILPAQYYYRYYLVTRSKTLSICQTLVLYTISFMFAFPMGLIAYPAYSISAQERPGFNYGTLWFREVPVPPILYADIRSIYHKSYFIYAIMMVGGGYVFALGFAYKTMVYLRTHKNVFTSRTKAMHDQLSRALLFQVIIYFGY</sequence>
<gene>
    <name evidence="7" type="ORF">BOKJ2_LOCUS3181</name>
</gene>
<dbReference type="Proteomes" id="UP000783686">
    <property type="component" value="Unassembled WGS sequence"/>
</dbReference>
<dbReference type="Proteomes" id="UP000614601">
    <property type="component" value="Unassembled WGS sequence"/>
</dbReference>
<dbReference type="EMBL" id="CAJFDH010000002">
    <property type="protein sequence ID" value="CAD5210420.1"/>
    <property type="molecule type" value="Genomic_DNA"/>
</dbReference>
<keyword evidence="5 6" id="KW-0472">Membrane</keyword>
<evidence type="ECO:0000256" key="2">
    <source>
        <dbReference type="ARBA" id="ARBA00009166"/>
    </source>
</evidence>
<feature type="transmembrane region" description="Helical" evidence="6">
    <location>
        <begin position="220"/>
        <end position="240"/>
    </location>
</feature>
<dbReference type="SUPFAM" id="SSF81321">
    <property type="entry name" value="Family A G protein-coupled receptor-like"/>
    <property type="match status" value="1"/>
</dbReference>
<accession>A0A811K4U2</accession>
<dbReference type="InterPro" id="IPR019421">
    <property type="entry name" value="7TM_GPCR_serpentine_rcpt_Srd"/>
</dbReference>
<feature type="transmembrane region" description="Helical" evidence="6">
    <location>
        <begin position="161"/>
        <end position="182"/>
    </location>
</feature>
<dbReference type="OrthoDB" id="5799925at2759"/>
<evidence type="ECO:0008006" key="9">
    <source>
        <dbReference type="Google" id="ProtNLM"/>
    </source>
</evidence>
<feature type="transmembrane region" description="Helical" evidence="6">
    <location>
        <begin position="115"/>
        <end position="140"/>
    </location>
</feature>
<dbReference type="InterPro" id="IPR050920">
    <property type="entry name" value="Nematode_rcpt-like_delta"/>
</dbReference>
<evidence type="ECO:0000256" key="3">
    <source>
        <dbReference type="ARBA" id="ARBA00022692"/>
    </source>
</evidence>
<dbReference type="EMBL" id="CAJFCW020000002">
    <property type="protein sequence ID" value="CAG9091311.1"/>
    <property type="molecule type" value="Genomic_DNA"/>
</dbReference>
<reference evidence="7" key="1">
    <citation type="submission" date="2020-09" db="EMBL/GenBank/DDBJ databases">
        <authorList>
            <person name="Kikuchi T."/>
        </authorList>
    </citation>
    <scope>NUCLEOTIDE SEQUENCE</scope>
    <source>
        <strain evidence="7">SH1</strain>
    </source>
</reference>
<dbReference type="Pfam" id="PF10317">
    <property type="entry name" value="7TM_GPCR_Srd"/>
    <property type="match status" value="1"/>
</dbReference>
<protein>
    <recommendedName>
        <fullName evidence="9">G protein-coupled receptor</fullName>
    </recommendedName>
</protein>
<keyword evidence="3 6" id="KW-0812">Transmembrane</keyword>
<keyword evidence="8" id="KW-1185">Reference proteome</keyword>
<evidence type="ECO:0000256" key="1">
    <source>
        <dbReference type="ARBA" id="ARBA00004141"/>
    </source>
</evidence>
<name>A0A811K4U2_9BILA</name>
<organism evidence="7 8">
    <name type="scientific">Bursaphelenchus okinawaensis</name>
    <dbReference type="NCBI Taxonomy" id="465554"/>
    <lineage>
        <taxon>Eukaryota</taxon>
        <taxon>Metazoa</taxon>
        <taxon>Ecdysozoa</taxon>
        <taxon>Nematoda</taxon>
        <taxon>Chromadorea</taxon>
        <taxon>Rhabditida</taxon>
        <taxon>Tylenchina</taxon>
        <taxon>Tylenchomorpha</taxon>
        <taxon>Aphelenchoidea</taxon>
        <taxon>Aphelenchoididae</taxon>
        <taxon>Bursaphelenchus</taxon>
    </lineage>
</organism>
<comment type="caution">
    <text evidence="7">The sequence shown here is derived from an EMBL/GenBank/DDBJ whole genome shotgun (WGS) entry which is preliminary data.</text>
</comment>
<dbReference type="AlphaFoldDB" id="A0A811K4U2"/>
<evidence type="ECO:0000256" key="4">
    <source>
        <dbReference type="ARBA" id="ARBA00022989"/>
    </source>
</evidence>
<evidence type="ECO:0000256" key="5">
    <source>
        <dbReference type="ARBA" id="ARBA00023136"/>
    </source>
</evidence>
<dbReference type="GO" id="GO:0016020">
    <property type="term" value="C:membrane"/>
    <property type="evidence" value="ECO:0007669"/>
    <property type="project" value="UniProtKB-SubCell"/>
</dbReference>
<evidence type="ECO:0000313" key="7">
    <source>
        <dbReference type="EMBL" id="CAD5210420.1"/>
    </source>
</evidence>
<evidence type="ECO:0000256" key="6">
    <source>
        <dbReference type="SAM" id="Phobius"/>
    </source>
</evidence>
<feature type="transmembrane region" description="Helical" evidence="6">
    <location>
        <begin position="41"/>
        <end position="63"/>
    </location>
</feature>
<dbReference type="PANTHER" id="PTHR22945:SF40">
    <property type="entry name" value="SERPENTINE RECEPTOR, CLASS D (DELTA)-RELATED"/>
    <property type="match status" value="1"/>
</dbReference>
<feature type="transmembrane region" description="Helical" evidence="6">
    <location>
        <begin position="75"/>
        <end position="95"/>
    </location>
</feature>
<dbReference type="PANTHER" id="PTHR22945">
    <property type="entry name" value="SERPENTINE RECEPTOR, CLASS D DELTA"/>
    <property type="match status" value="1"/>
</dbReference>
<comment type="similarity">
    <text evidence="2">Belongs to the nematode receptor-like protein srd family.</text>
</comment>
<keyword evidence="4 6" id="KW-1133">Transmembrane helix</keyword>